<evidence type="ECO:0000313" key="4">
    <source>
        <dbReference type="Proteomes" id="UP000290288"/>
    </source>
</evidence>
<accession>A0A4Q2DNI3</accession>
<reference evidence="3 4" key="1">
    <citation type="submission" date="2019-01" db="EMBL/GenBank/DDBJ databases">
        <title>Draft genome sequence of Psathyrella aberdarensis IHI B618.</title>
        <authorList>
            <person name="Buettner E."/>
            <person name="Kellner H."/>
        </authorList>
    </citation>
    <scope>NUCLEOTIDE SEQUENCE [LARGE SCALE GENOMIC DNA]</scope>
    <source>
        <strain evidence="3 4">IHI B618</strain>
    </source>
</reference>
<keyword evidence="4" id="KW-1185">Reference proteome</keyword>
<gene>
    <name evidence="3" type="ORF">EST38_g4277</name>
</gene>
<feature type="transmembrane region" description="Helical" evidence="2">
    <location>
        <begin position="76"/>
        <end position="100"/>
    </location>
</feature>
<dbReference type="AlphaFoldDB" id="A0A4Q2DNI3"/>
<keyword evidence="2" id="KW-0472">Membrane</keyword>
<dbReference type="OrthoDB" id="3259067at2759"/>
<name>A0A4Q2DNI3_9AGAR</name>
<evidence type="ECO:0000256" key="2">
    <source>
        <dbReference type="SAM" id="Phobius"/>
    </source>
</evidence>
<sequence length="161" mass="17393">MVIACLVIGSTHRTAVLGPFVGGSYCFLGVPAPAKISAITVAVLLLPTIALEVSIGRMLHKNWLVLRHQNHFPLNTVIRILVFTAVGILVIGLGVVFAIMQLPDPRLNIIIAIAPKAPQLPDFHEVPVYDGSSNIKPPTLLSGPPQTWTIRPERKTPPSDF</sequence>
<dbReference type="Proteomes" id="UP000290288">
    <property type="component" value="Unassembled WGS sequence"/>
</dbReference>
<keyword evidence="2" id="KW-0812">Transmembrane</keyword>
<feature type="region of interest" description="Disordered" evidence="1">
    <location>
        <begin position="140"/>
        <end position="161"/>
    </location>
</feature>
<feature type="transmembrane region" description="Helical" evidence="2">
    <location>
        <begin position="36"/>
        <end position="55"/>
    </location>
</feature>
<evidence type="ECO:0000256" key="1">
    <source>
        <dbReference type="SAM" id="MobiDB-lite"/>
    </source>
</evidence>
<comment type="caution">
    <text evidence="3">The sequence shown here is derived from an EMBL/GenBank/DDBJ whole genome shotgun (WGS) entry which is preliminary data.</text>
</comment>
<protein>
    <submittedName>
        <fullName evidence="3">Uncharacterized protein</fullName>
    </submittedName>
</protein>
<organism evidence="3 4">
    <name type="scientific">Candolleomyces aberdarensis</name>
    <dbReference type="NCBI Taxonomy" id="2316362"/>
    <lineage>
        <taxon>Eukaryota</taxon>
        <taxon>Fungi</taxon>
        <taxon>Dikarya</taxon>
        <taxon>Basidiomycota</taxon>
        <taxon>Agaricomycotina</taxon>
        <taxon>Agaricomycetes</taxon>
        <taxon>Agaricomycetidae</taxon>
        <taxon>Agaricales</taxon>
        <taxon>Agaricineae</taxon>
        <taxon>Psathyrellaceae</taxon>
        <taxon>Candolleomyces</taxon>
    </lineage>
</organism>
<evidence type="ECO:0000313" key="3">
    <source>
        <dbReference type="EMBL" id="RXW21593.1"/>
    </source>
</evidence>
<dbReference type="EMBL" id="SDEE01000102">
    <property type="protein sequence ID" value="RXW21593.1"/>
    <property type="molecule type" value="Genomic_DNA"/>
</dbReference>
<keyword evidence="2" id="KW-1133">Transmembrane helix</keyword>
<feature type="compositionally biased region" description="Basic and acidic residues" evidence="1">
    <location>
        <begin position="151"/>
        <end position="161"/>
    </location>
</feature>
<proteinExistence type="predicted"/>
<dbReference type="STRING" id="2316362.A0A4Q2DNI3"/>